<dbReference type="Pfam" id="PF00654">
    <property type="entry name" value="Voltage_CLC"/>
    <property type="match status" value="1"/>
</dbReference>
<name>A0A2P6N031_9EUKA</name>
<evidence type="ECO:0000256" key="12">
    <source>
        <dbReference type="SAM" id="SignalP"/>
    </source>
</evidence>
<dbReference type="PANTHER" id="PTHR11689:SF136">
    <property type="entry name" value="H(+)_CL(-) EXCHANGE TRANSPORTER 7"/>
    <property type="match status" value="1"/>
</dbReference>
<dbReference type="CDD" id="cd04591">
    <property type="entry name" value="CBS_pair_voltage-gated_CLC_euk_bac"/>
    <property type="match status" value="1"/>
</dbReference>
<dbReference type="SUPFAM" id="SSF81340">
    <property type="entry name" value="Clc chloride channel"/>
    <property type="match status" value="1"/>
</dbReference>
<dbReference type="Gene3D" id="1.10.3080.10">
    <property type="entry name" value="Clc chloride channel"/>
    <property type="match status" value="1"/>
</dbReference>
<comment type="similarity">
    <text evidence="11">Belongs to the chloride channel (TC 2.A.49) family.</text>
</comment>
<evidence type="ECO:0000256" key="4">
    <source>
        <dbReference type="ARBA" id="ARBA00022737"/>
    </source>
</evidence>
<feature type="transmembrane region" description="Helical" evidence="11">
    <location>
        <begin position="70"/>
        <end position="96"/>
    </location>
</feature>
<accession>A0A2P6N031</accession>
<evidence type="ECO:0000256" key="3">
    <source>
        <dbReference type="ARBA" id="ARBA00022692"/>
    </source>
</evidence>
<evidence type="ECO:0000256" key="5">
    <source>
        <dbReference type="ARBA" id="ARBA00022989"/>
    </source>
</evidence>
<dbReference type="GO" id="GO:0016020">
    <property type="term" value="C:membrane"/>
    <property type="evidence" value="ECO:0007669"/>
    <property type="project" value="UniProtKB-SubCell"/>
</dbReference>
<dbReference type="SUPFAM" id="SSF54631">
    <property type="entry name" value="CBS-domain pair"/>
    <property type="match status" value="1"/>
</dbReference>
<dbReference type="STRING" id="1890364.A0A2P6N031"/>
<evidence type="ECO:0000256" key="2">
    <source>
        <dbReference type="ARBA" id="ARBA00022448"/>
    </source>
</evidence>
<evidence type="ECO:0000256" key="9">
    <source>
        <dbReference type="ARBA" id="ARBA00023214"/>
    </source>
</evidence>
<evidence type="ECO:0000256" key="8">
    <source>
        <dbReference type="ARBA" id="ARBA00023136"/>
    </source>
</evidence>
<dbReference type="AlphaFoldDB" id="A0A2P6N031"/>
<keyword evidence="12" id="KW-0732">Signal</keyword>
<organism evidence="14 15">
    <name type="scientific">Planoprotostelium fungivorum</name>
    <dbReference type="NCBI Taxonomy" id="1890364"/>
    <lineage>
        <taxon>Eukaryota</taxon>
        <taxon>Amoebozoa</taxon>
        <taxon>Evosea</taxon>
        <taxon>Variosea</taxon>
        <taxon>Cavosteliida</taxon>
        <taxon>Cavosteliaceae</taxon>
        <taxon>Planoprotostelium</taxon>
    </lineage>
</organism>
<comment type="subcellular location">
    <subcellularLocation>
        <location evidence="1 11">Membrane</location>
        <topology evidence="1 11">Multi-pass membrane protein</topology>
    </subcellularLocation>
</comment>
<evidence type="ECO:0000256" key="6">
    <source>
        <dbReference type="ARBA" id="ARBA00023065"/>
    </source>
</evidence>
<keyword evidence="3 11" id="KW-0812">Transmembrane</keyword>
<dbReference type="PANTHER" id="PTHR11689">
    <property type="entry name" value="CHLORIDE CHANNEL PROTEIN CLC FAMILY MEMBER"/>
    <property type="match status" value="1"/>
</dbReference>
<dbReference type="SMART" id="SM00116">
    <property type="entry name" value="CBS"/>
    <property type="match status" value="2"/>
</dbReference>
<dbReference type="OrthoDB" id="428525at2759"/>
<dbReference type="PRINTS" id="PR00762">
    <property type="entry name" value="CLCHANNEL"/>
</dbReference>
<keyword evidence="5 11" id="KW-1133">Transmembrane helix</keyword>
<keyword evidence="15" id="KW-1185">Reference proteome</keyword>
<keyword evidence="8 11" id="KW-0472">Membrane</keyword>
<dbReference type="GO" id="GO:0005254">
    <property type="term" value="F:chloride channel activity"/>
    <property type="evidence" value="ECO:0007669"/>
    <property type="project" value="UniProtKB-UniRule"/>
</dbReference>
<evidence type="ECO:0000256" key="7">
    <source>
        <dbReference type="ARBA" id="ARBA00023122"/>
    </source>
</evidence>
<comment type="caution">
    <text evidence="11">Lacks conserved residue(s) required for the propagation of feature annotation.</text>
</comment>
<evidence type="ECO:0000256" key="10">
    <source>
        <dbReference type="PROSITE-ProRule" id="PRU00703"/>
    </source>
</evidence>
<dbReference type="InterPro" id="IPR051280">
    <property type="entry name" value="Cl-channel/antiporter"/>
</dbReference>
<dbReference type="InterPro" id="IPR001807">
    <property type="entry name" value="ClC"/>
</dbReference>
<dbReference type="Pfam" id="PF00571">
    <property type="entry name" value="CBS"/>
    <property type="match status" value="2"/>
</dbReference>
<evidence type="ECO:0000313" key="14">
    <source>
        <dbReference type="EMBL" id="PRP77290.1"/>
    </source>
</evidence>
<evidence type="ECO:0000259" key="13">
    <source>
        <dbReference type="PROSITE" id="PS51371"/>
    </source>
</evidence>
<gene>
    <name evidence="14" type="ORF">PROFUN_14359</name>
</gene>
<dbReference type="InterPro" id="IPR046342">
    <property type="entry name" value="CBS_dom_sf"/>
</dbReference>
<dbReference type="PROSITE" id="PS51371">
    <property type="entry name" value="CBS"/>
    <property type="match status" value="2"/>
</dbReference>
<dbReference type="InterPro" id="IPR000644">
    <property type="entry name" value="CBS_dom"/>
</dbReference>
<feature type="chain" id="PRO_5015111822" description="Chloride channel protein" evidence="12">
    <location>
        <begin position="26"/>
        <end position="385"/>
    </location>
</feature>
<dbReference type="Gene3D" id="3.10.580.10">
    <property type="entry name" value="CBS-domain"/>
    <property type="match status" value="2"/>
</dbReference>
<feature type="non-terminal residue" evidence="14">
    <location>
        <position position="1"/>
    </location>
</feature>
<keyword evidence="9 11" id="KW-0868">Chloride</keyword>
<feature type="domain" description="CBS" evidence="13">
    <location>
        <begin position="208"/>
        <end position="269"/>
    </location>
</feature>
<keyword evidence="7 10" id="KW-0129">CBS domain</keyword>
<sequence>VMIVMTICAIITFGLPLFFTCQSTADIHTVPNVCDNEGTNTTIDTFYFCEELLFSRATGLFHFPPLIVHLISYFIMAALTSGLSVAAGLFVPMMLVGGSMGRIVGKIVEQFQRFPGKNIDPSIYALVGAAAMMSGFSRITISLCVIVIELTENTQYLLPILLAVLVAKFVGDAISKPLYEELAAIKSIPLLEYHPPTFAFRVGVTEVMSPDVQCIDVKDSLDRIVHILQSTNHNGFPVVDNKGLGREKTFRGIILRTQLMVLLDRQQYQPPGLETAAMLDNEYYETLMNHKWSLEDISLPPKDRRHDLYMDVSDYMDRSHPVVQQSFSFIEAYRLFQTQGLRHLPVVDDLMQVTGILTRHDLLYFHFFDERQSVIQPAFYGKDLI</sequence>
<keyword evidence="6 11" id="KW-0406">Ion transport</keyword>
<keyword evidence="4" id="KW-0677">Repeat</keyword>
<dbReference type="EMBL" id="MDYQ01000270">
    <property type="protein sequence ID" value="PRP77290.1"/>
    <property type="molecule type" value="Genomic_DNA"/>
</dbReference>
<evidence type="ECO:0000256" key="11">
    <source>
        <dbReference type="RuleBase" id="RU361221"/>
    </source>
</evidence>
<feature type="signal peptide" evidence="12">
    <location>
        <begin position="1"/>
        <end position="25"/>
    </location>
</feature>
<evidence type="ECO:0000256" key="1">
    <source>
        <dbReference type="ARBA" id="ARBA00004141"/>
    </source>
</evidence>
<dbReference type="Proteomes" id="UP000241769">
    <property type="component" value="Unassembled WGS sequence"/>
</dbReference>
<evidence type="ECO:0000313" key="15">
    <source>
        <dbReference type="Proteomes" id="UP000241769"/>
    </source>
</evidence>
<feature type="domain" description="CBS" evidence="13">
    <location>
        <begin position="316"/>
        <end position="373"/>
    </location>
</feature>
<protein>
    <recommendedName>
        <fullName evidence="11">Chloride channel protein</fullName>
    </recommendedName>
</protein>
<dbReference type="InterPro" id="IPR014743">
    <property type="entry name" value="Cl-channel_core"/>
</dbReference>
<comment type="caution">
    <text evidence="14">The sequence shown here is derived from an EMBL/GenBank/DDBJ whole genome shotgun (WGS) entry which is preliminary data.</text>
</comment>
<dbReference type="InParanoid" id="A0A2P6N031"/>
<keyword evidence="2 11" id="KW-0813">Transport</keyword>
<reference evidence="14 15" key="1">
    <citation type="journal article" date="2018" name="Genome Biol. Evol.">
        <title>Multiple Roots of Fruiting Body Formation in Amoebozoa.</title>
        <authorList>
            <person name="Hillmann F."/>
            <person name="Forbes G."/>
            <person name="Novohradska S."/>
            <person name="Ferling I."/>
            <person name="Riege K."/>
            <person name="Groth M."/>
            <person name="Westermann M."/>
            <person name="Marz M."/>
            <person name="Spaller T."/>
            <person name="Winckler T."/>
            <person name="Schaap P."/>
            <person name="Glockner G."/>
        </authorList>
    </citation>
    <scope>NUCLEOTIDE SEQUENCE [LARGE SCALE GENOMIC DNA]</scope>
    <source>
        <strain evidence="14 15">Jena</strain>
    </source>
</reference>
<proteinExistence type="inferred from homology"/>